<dbReference type="Proteomes" id="UP001066276">
    <property type="component" value="Chromosome 6"/>
</dbReference>
<gene>
    <name evidence="1" type="ORF">NDU88_002493</name>
</gene>
<protein>
    <submittedName>
        <fullName evidence="1">Uncharacterized protein</fullName>
    </submittedName>
</protein>
<comment type="caution">
    <text evidence="1">The sequence shown here is derived from an EMBL/GenBank/DDBJ whole genome shotgun (WGS) entry which is preliminary data.</text>
</comment>
<dbReference type="EMBL" id="JANPWB010000010">
    <property type="protein sequence ID" value="KAJ1136075.1"/>
    <property type="molecule type" value="Genomic_DNA"/>
</dbReference>
<dbReference type="AlphaFoldDB" id="A0AAV7QA32"/>
<keyword evidence="2" id="KW-1185">Reference proteome</keyword>
<evidence type="ECO:0000313" key="2">
    <source>
        <dbReference type="Proteomes" id="UP001066276"/>
    </source>
</evidence>
<proteinExistence type="predicted"/>
<organism evidence="1 2">
    <name type="scientific">Pleurodeles waltl</name>
    <name type="common">Iberian ribbed newt</name>
    <dbReference type="NCBI Taxonomy" id="8319"/>
    <lineage>
        <taxon>Eukaryota</taxon>
        <taxon>Metazoa</taxon>
        <taxon>Chordata</taxon>
        <taxon>Craniata</taxon>
        <taxon>Vertebrata</taxon>
        <taxon>Euteleostomi</taxon>
        <taxon>Amphibia</taxon>
        <taxon>Batrachia</taxon>
        <taxon>Caudata</taxon>
        <taxon>Salamandroidea</taxon>
        <taxon>Salamandridae</taxon>
        <taxon>Pleurodelinae</taxon>
        <taxon>Pleurodeles</taxon>
    </lineage>
</organism>
<accession>A0AAV7QA32</accession>
<name>A0AAV7QA32_PLEWA</name>
<reference evidence="1" key="1">
    <citation type="journal article" date="2022" name="bioRxiv">
        <title>Sequencing and chromosome-scale assembly of the giantPleurodeles waltlgenome.</title>
        <authorList>
            <person name="Brown T."/>
            <person name="Elewa A."/>
            <person name="Iarovenko S."/>
            <person name="Subramanian E."/>
            <person name="Araus A.J."/>
            <person name="Petzold A."/>
            <person name="Susuki M."/>
            <person name="Suzuki K.-i.T."/>
            <person name="Hayashi T."/>
            <person name="Toyoda A."/>
            <person name="Oliveira C."/>
            <person name="Osipova E."/>
            <person name="Leigh N.D."/>
            <person name="Simon A."/>
            <person name="Yun M.H."/>
        </authorList>
    </citation>
    <scope>NUCLEOTIDE SEQUENCE</scope>
    <source>
        <strain evidence="1">20211129_DDA</strain>
        <tissue evidence="1">Liver</tissue>
    </source>
</reference>
<evidence type="ECO:0000313" key="1">
    <source>
        <dbReference type="EMBL" id="KAJ1136075.1"/>
    </source>
</evidence>
<sequence>MDAMALQLDAMALQLDHLTEQMDRHLVRIDYAEMRSPDMEDDLTETTTQLARLQKQTPTVSIKNEDLQARSRWDNVGLVGVAENPELDCMGTQC</sequence>